<feature type="transmembrane region" description="Helical" evidence="1">
    <location>
        <begin position="16"/>
        <end position="33"/>
    </location>
</feature>
<dbReference type="EMBL" id="ML736225">
    <property type="protein sequence ID" value="KAE8377305.1"/>
    <property type="molecule type" value="Genomic_DNA"/>
</dbReference>
<sequence>STFCFYPSLESRCYGYNLYSLLGFQIIGIPIFVHQRDKFQRLDLFEGISCPLTEHI</sequence>
<keyword evidence="1" id="KW-0812">Transmembrane</keyword>
<accession>A0A5N7B5U2</accession>
<dbReference type="Proteomes" id="UP000326198">
    <property type="component" value="Unassembled WGS sequence"/>
</dbReference>
<evidence type="ECO:0000313" key="3">
    <source>
        <dbReference type="Proteomes" id="UP000326198"/>
    </source>
</evidence>
<evidence type="ECO:0000313" key="2">
    <source>
        <dbReference type="EMBL" id="KAE8377305.1"/>
    </source>
</evidence>
<gene>
    <name evidence="2" type="ORF">BDV26DRAFT_263810</name>
</gene>
<keyword evidence="3" id="KW-1185">Reference proteome</keyword>
<organism evidence="2 3">
    <name type="scientific">Aspergillus bertholletiae</name>
    <dbReference type="NCBI Taxonomy" id="1226010"/>
    <lineage>
        <taxon>Eukaryota</taxon>
        <taxon>Fungi</taxon>
        <taxon>Dikarya</taxon>
        <taxon>Ascomycota</taxon>
        <taxon>Pezizomycotina</taxon>
        <taxon>Eurotiomycetes</taxon>
        <taxon>Eurotiomycetidae</taxon>
        <taxon>Eurotiales</taxon>
        <taxon>Aspergillaceae</taxon>
        <taxon>Aspergillus</taxon>
        <taxon>Aspergillus subgen. Circumdati</taxon>
    </lineage>
</organism>
<dbReference type="AlphaFoldDB" id="A0A5N7B5U2"/>
<reference evidence="2 3" key="1">
    <citation type="submission" date="2019-04" db="EMBL/GenBank/DDBJ databases">
        <title>Friends and foes A comparative genomics studyof 23 Aspergillus species from section Flavi.</title>
        <authorList>
            <consortium name="DOE Joint Genome Institute"/>
            <person name="Kjaerbolling I."/>
            <person name="Vesth T."/>
            <person name="Frisvad J.C."/>
            <person name="Nybo J.L."/>
            <person name="Theobald S."/>
            <person name="Kildgaard S."/>
            <person name="Isbrandt T."/>
            <person name="Kuo A."/>
            <person name="Sato A."/>
            <person name="Lyhne E.K."/>
            <person name="Kogle M.E."/>
            <person name="Wiebenga A."/>
            <person name="Kun R.S."/>
            <person name="Lubbers R.J."/>
            <person name="Makela M.R."/>
            <person name="Barry K."/>
            <person name="Chovatia M."/>
            <person name="Clum A."/>
            <person name="Daum C."/>
            <person name="Haridas S."/>
            <person name="He G."/>
            <person name="LaButti K."/>
            <person name="Lipzen A."/>
            <person name="Mondo S."/>
            <person name="Riley R."/>
            <person name="Salamov A."/>
            <person name="Simmons B.A."/>
            <person name="Magnuson J.K."/>
            <person name="Henrissat B."/>
            <person name="Mortensen U.H."/>
            <person name="Larsen T.O."/>
            <person name="Devries R.P."/>
            <person name="Grigoriev I.V."/>
            <person name="Machida M."/>
            <person name="Baker S.E."/>
            <person name="Andersen M.R."/>
        </authorList>
    </citation>
    <scope>NUCLEOTIDE SEQUENCE [LARGE SCALE GENOMIC DNA]</scope>
    <source>
        <strain evidence="2 3">IBT 29228</strain>
    </source>
</reference>
<proteinExistence type="predicted"/>
<keyword evidence="1" id="KW-0472">Membrane</keyword>
<name>A0A5N7B5U2_9EURO</name>
<protein>
    <submittedName>
        <fullName evidence="2">Uncharacterized protein</fullName>
    </submittedName>
</protein>
<keyword evidence="1" id="KW-1133">Transmembrane helix</keyword>
<feature type="non-terminal residue" evidence="2">
    <location>
        <position position="1"/>
    </location>
</feature>
<evidence type="ECO:0000256" key="1">
    <source>
        <dbReference type="SAM" id="Phobius"/>
    </source>
</evidence>